<accession>A0ABQ8ITG6</accession>
<reference evidence="2 3" key="1">
    <citation type="journal article" date="2018" name="J. Allergy Clin. Immunol.">
        <title>High-quality assembly of Dermatophagoides pteronyssinus genome and transcriptome reveals a wide range of novel allergens.</title>
        <authorList>
            <person name="Liu X.Y."/>
            <person name="Yang K.Y."/>
            <person name="Wang M.Q."/>
            <person name="Kwok J.S."/>
            <person name="Zeng X."/>
            <person name="Yang Z."/>
            <person name="Xiao X.J."/>
            <person name="Lau C.P."/>
            <person name="Li Y."/>
            <person name="Huang Z.M."/>
            <person name="Ba J.G."/>
            <person name="Yim A.K."/>
            <person name="Ouyang C.Y."/>
            <person name="Ngai S.M."/>
            <person name="Chan T.F."/>
            <person name="Leung E.L."/>
            <person name="Liu L."/>
            <person name="Liu Z.G."/>
            <person name="Tsui S.K."/>
        </authorList>
    </citation>
    <scope>NUCLEOTIDE SEQUENCE [LARGE SCALE GENOMIC DNA]</scope>
    <source>
        <strain evidence="2">Derp</strain>
    </source>
</reference>
<feature type="transmembrane region" description="Helical" evidence="1">
    <location>
        <begin position="12"/>
        <end position="35"/>
    </location>
</feature>
<reference evidence="2 3" key="2">
    <citation type="journal article" date="2022" name="Mol. Biol. Evol.">
        <title>Comparative Genomics Reveals Insights into the Divergent Evolution of Astigmatic Mites and Household Pest Adaptations.</title>
        <authorList>
            <person name="Xiong Q."/>
            <person name="Wan A.T."/>
            <person name="Liu X."/>
            <person name="Fung C.S."/>
            <person name="Xiao X."/>
            <person name="Malainual N."/>
            <person name="Hou J."/>
            <person name="Wang L."/>
            <person name="Wang M."/>
            <person name="Yang K.Y."/>
            <person name="Cui Y."/>
            <person name="Leung E.L."/>
            <person name="Nong W."/>
            <person name="Shin S.K."/>
            <person name="Au S.W."/>
            <person name="Jeong K.Y."/>
            <person name="Chew F.T."/>
            <person name="Hui J.H."/>
            <person name="Leung T.F."/>
            <person name="Tungtrongchitr A."/>
            <person name="Zhong N."/>
            <person name="Liu Z."/>
            <person name="Tsui S.K."/>
        </authorList>
    </citation>
    <scope>NUCLEOTIDE SEQUENCE [LARGE SCALE GENOMIC DNA]</scope>
    <source>
        <strain evidence="2">Derp</strain>
    </source>
</reference>
<sequence length="77" mass="8213">MNEVELITTDPAVPLLLLLLINNGLLFCPFTNISVDDDVPLLLVVVVPGDEDDEMIAPLAMFEPFGSLLFAVADAAA</sequence>
<organism evidence="2 3">
    <name type="scientific">Dermatophagoides pteronyssinus</name>
    <name type="common">European house dust mite</name>
    <dbReference type="NCBI Taxonomy" id="6956"/>
    <lineage>
        <taxon>Eukaryota</taxon>
        <taxon>Metazoa</taxon>
        <taxon>Ecdysozoa</taxon>
        <taxon>Arthropoda</taxon>
        <taxon>Chelicerata</taxon>
        <taxon>Arachnida</taxon>
        <taxon>Acari</taxon>
        <taxon>Acariformes</taxon>
        <taxon>Sarcoptiformes</taxon>
        <taxon>Astigmata</taxon>
        <taxon>Psoroptidia</taxon>
        <taxon>Analgoidea</taxon>
        <taxon>Pyroglyphidae</taxon>
        <taxon>Dermatophagoidinae</taxon>
        <taxon>Dermatophagoides</taxon>
    </lineage>
</organism>
<protein>
    <recommendedName>
        <fullName evidence="4">Secreted protein</fullName>
    </recommendedName>
</protein>
<dbReference type="Proteomes" id="UP000887458">
    <property type="component" value="Unassembled WGS sequence"/>
</dbReference>
<evidence type="ECO:0000313" key="2">
    <source>
        <dbReference type="EMBL" id="KAH9413501.1"/>
    </source>
</evidence>
<evidence type="ECO:0000256" key="1">
    <source>
        <dbReference type="SAM" id="Phobius"/>
    </source>
</evidence>
<name>A0ABQ8ITG6_DERPT</name>
<gene>
    <name evidence="2" type="ORF">DERP_007979</name>
</gene>
<keyword evidence="1" id="KW-0812">Transmembrane</keyword>
<dbReference type="EMBL" id="NJHN03000121">
    <property type="protein sequence ID" value="KAH9413501.1"/>
    <property type="molecule type" value="Genomic_DNA"/>
</dbReference>
<comment type="caution">
    <text evidence="2">The sequence shown here is derived from an EMBL/GenBank/DDBJ whole genome shotgun (WGS) entry which is preliminary data.</text>
</comment>
<keyword evidence="3" id="KW-1185">Reference proteome</keyword>
<proteinExistence type="predicted"/>
<evidence type="ECO:0008006" key="4">
    <source>
        <dbReference type="Google" id="ProtNLM"/>
    </source>
</evidence>
<feature type="transmembrane region" description="Helical" evidence="1">
    <location>
        <begin position="55"/>
        <end position="76"/>
    </location>
</feature>
<keyword evidence="1" id="KW-0472">Membrane</keyword>
<keyword evidence="1" id="KW-1133">Transmembrane helix</keyword>
<evidence type="ECO:0000313" key="3">
    <source>
        <dbReference type="Proteomes" id="UP000887458"/>
    </source>
</evidence>